<dbReference type="PANTHER" id="PTHR24096">
    <property type="entry name" value="LONG-CHAIN-FATTY-ACID--COA LIGASE"/>
    <property type="match status" value="1"/>
</dbReference>
<organism evidence="4 5">
    <name type="scientific">Bacteroides uniformis</name>
    <dbReference type="NCBI Taxonomy" id="820"/>
    <lineage>
        <taxon>Bacteria</taxon>
        <taxon>Pseudomonadati</taxon>
        <taxon>Bacteroidota</taxon>
        <taxon>Bacteroidia</taxon>
        <taxon>Bacteroidales</taxon>
        <taxon>Bacteroidaceae</taxon>
        <taxon>Bacteroides</taxon>
    </lineage>
</organism>
<dbReference type="Proteomes" id="UP000283680">
    <property type="component" value="Unassembled WGS sequence"/>
</dbReference>
<evidence type="ECO:0000313" key="4">
    <source>
        <dbReference type="EMBL" id="RGQ49668.1"/>
    </source>
</evidence>
<protein>
    <submittedName>
        <fullName evidence="2">AMP-binding protein</fullName>
    </submittedName>
    <submittedName>
        <fullName evidence="4">AMP-dependent synthetase</fullName>
    </submittedName>
</protein>
<dbReference type="PROSITE" id="PS00455">
    <property type="entry name" value="AMP_BINDING"/>
    <property type="match status" value="1"/>
</dbReference>
<dbReference type="Gene3D" id="3.40.50.12780">
    <property type="entry name" value="N-terminal domain of ligase-like"/>
    <property type="match status" value="1"/>
</dbReference>
<evidence type="ECO:0000313" key="5">
    <source>
        <dbReference type="Proteomes" id="UP000283680"/>
    </source>
</evidence>
<dbReference type="EMBL" id="JAQNSI010000296">
    <property type="protein sequence ID" value="MDC1901019.1"/>
    <property type="molecule type" value="Genomic_DNA"/>
</dbReference>
<dbReference type="Proteomes" id="UP001181247">
    <property type="component" value="Unassembled WGS sequence"/>
</dbReference>
<dbReference type="InterPro" id="IPR042099">
    <property type="entry name" value="ANL_N_sf"/>
</dbReference>
<gene>
    <name evidence="4" type="ORF">DWY92_13800</name>
    <name evidence="2" type="ORF">POZ10_10350</name>
    <name evidence="3" type="ORF">RVH16_15270</name>
</gene>
<dbReference type="Proteomes" id="UP001222603">
    <property type="component" value="Unassembled WGS sequence"/>
</dbReference>
<evidence type="ECO:0000313" key="2">
    <source>
        <dbReference type="EMBL" id="MDC1901019.1"/>
    </source>
</evidence>
<dbReference type="RefSeq" id="WP_117964459.1">
    <property type="nucleotide sequence ID" value="NZ_CAXSUA010000006.1"/>
</dbReference>
<dbReference type="EMBL" id="QRTH01000007">
    <property type="protein sequence ID" value="RGQ49668.1"/>
    <property type="molecule type" value="Genomic_DNA"/>
</dbReference>
<accession>A0A412B8W6</accession>
<sequence>MFDFSSYFSNTAFITSKGELYTYKNVSILSEELGKYIQPHSLIFILCSNTIGSVLGYLSSFKVNAVPLLLSKEIDKSLLSEFIRKYSPTYLWLPDEMAHEYCDKEFIFSSHGYSLMRFGKKDVDLPDNLALLLTTSGSTGSPKLVRLSKENILENAKSIAQYLDIDQNERAITSLPMHYSYGLSVINSHLISGATILLTEDSYIQRDFWVFAREQRVTSFSGVPFTYEILKKMKFWNRNLPTLRTLTQAGGKLSNELIEYFAKNAKLRDVNFYVMYGQTEATARMSYLPCQYTIEKIGSIGQAIPGGKFEIWTDMVIVEESNIIGELVYKGKNVSLGYAECFNDLLRGDDNKGTLYTGDLVYKDNDGFYYIAGRKKRFLKLFGNRISLDYTEDLLKKQFNIDVACVGTDDKMIIYTTDLEQKDNIINFLVVTLKLNRIVFETRYLKNIPRSETGKVLYAELPIK</sequence>
<evidence type="ECO:0000259" key="1">
    <source>
        <dbReference type="Pfam" id="PF00501"/>
    </source>
</evidence>
<dbReference type="InterPro" id="IPR020845">
    <property type="entry name" value="AMP-binding_CS"/>
</dbReference>
<dbReference type="AlphaFoldDB" id="A0A412B8W6"/>
<name>A0A412B8W6_BACUN</name>
<reference evidence="2" key="2">
    <citation type="submission" date="2022-10" db="EMBL/GenBank/DDBJ databases">
        <title>Human gut microbiome strain richness.</title>
        <authorList>
            <person name="Chen-Liaw A."/>
        </authorList>
    </citation>
    <scope>NUCLEOTIDE SEQUENCE</scope>
    <source>
        <strain evidence="2">1001713st1_F9_1001713B170221_170320</strain>
    </source>
</reference>
<reference evidence="3" key="3">
    <citation type="submission" date="2023-10" db="EMBL/GenBank/DDBJ databases">
        <title>Genome of Potential pathogenic bacteria in Crohn's disease.</title>
        <authorList>
            <person name="Rodriguez-Palacios A."/>
        </authorList>
    </citation>
    <scope>NUCLEOTIDE SEQUENCE</scope>
    <source>
        <strain evidence="3">CavFT-hAR50</strain>
    </source>
</reference>
<proteinExistence type="predicted"/>
<evidence type="ECO:0000313" key="3">
    <source>
        <dbReference type="EMBL" id="MDU0246060.1"/>
    </source>
</evidence>
<dbReference type="Pfam" id="PF00501">
    <property type="entry name" value="AMP-binding"/>
    <property type="match status" value="1"/>
</dbReference>
<comment type="caution">
    <text evidence="4">The sequence shown here is derived from an EMBL/GenBank/DDBJ whole genome shotgun (WGS) entry which is preliminary data.</text>
</comment>
<feature type="domain" description="AMP-dependent synthetase/ligase" evidence="1">
    <location>
        <begin position="11"/>
        <end position="338"/>
    </location>
</feature>
<dbReference type="SUPFAM" id="SSF56801">
    <property type="entry name" value="Acetyl-CoA synthetase-like"/>
    <property type="match status" value="1"/>
</dbReference>
<reference evidence="4 5" key="1">
    <citation type="submission" date="2018-08" db="EMBL/GenBank/DDBJ databases">
        <title>A genome reference for cultivated species of the human gut microbiota.</title>
        <authorList>
            <person name="Zou Y."/>
            <person name="Xue W."/>
            <person name="Luo G."/>
        </authorList>
    </citation>
    <scope>NUCLEOTIDE SEQUENCE [LARGE SCALE GENOMIC DNA]</scope>
    <source>
        <strain evidence="4 5">AF28-11</strain>
    </source>
</reference>
<dbReference type="EMBL" id="JAWDEU010000002">
    <property type="protein sequence ID" value="MDU0246060.1"/>
    <property type="molecule type" value="Genomic_DNA"/>
</dbReference>
<dbReference type="InterPro" id="IPR000873">
    <property type="entry name" value="AMP-dep_synth/lig_dom"/>
</dbReference>